<sequence>MDILVFLSGAAVLVASGALYGTYLRLTGLPWREAWYSGLTLQLLAAAIVAGFLFLTTLLQISSQRGLL</sequence>
<accession>W0DNV3</accession>
<keyword evidence="1" id="KW-1133">Transmembrane helix</keyword>
<dbReference type="STRING" id="713585.THITH_10275"/>
<protein>
    <submittedName>
        <fullName evidence="2">Uncharacterized protein</fullName>
    </submittedName>
</protein>
<organism evidence="2 3">
    <name type="scientific">Thioalkalivibrio paradoxus ARh 1</name>
    <dbReference type="NCBI Taxonomy" id="713585"/>
    <lineage>
        <taxon>Bacteria</taxon>
        <taxon>Pseudomonadati</taxon>
        <taxon>Pseudomonadota</taxon>
        <taxon>Gammaproteobacteria</taxon>
        <taxon>Chromatiales</taxon>
        <taxon>Ectothiorhodospiraceae</taxon>
        <taxon>Thioalkalivibrio</taxon>
    </lineage>
</organism>
<evidence type="ECO:0000313" key="3">
    <source>
        <dbReference type="Proteomes" id="UP000005289"/>
    </source>
</evidence>
<name>W0DNV3_9GAMM</name>
<keyword evidence="1" id="KW-0812">Transmembrane</keyword>
<evidence type="ECO:0000313" key="2">
    <source>
        <dbReference type="EMBL" id="AHF00142.1"/>
    </source>
</evidence>
<proteinExistence type="predicted"/>
<dbReference type="AlphaFoldDB" id="W0DNV3"/>
<dbReference type="HOGENOM" id="CLU_2792742_0_0_6"/>
<keyword evidence="1" id="KW-0472">Membrane</keyword>
<dbReference type="RefSeq" id="WP_006748257.1">
    <property type="nucleotide sequence ID" value="NZ_CP007029.1"/>
</dbReference>
<keyword evidence="3" id="KW-1185">Reference proteome</keyword>
<reference evidence="2 3" key="1">
    <citation type="submission" date="2013-12" db="EMBL/GenBank/DDBJ databases">
        <authorList>
            <consortium name="DOE Joint Genome Institute"/>
            <person name="Muyzer G."/>
            <person name="Huntemann M."/>
            <person name="Han J."/>
            <person name="Chen A."/>
            <person name="Kyrpides N."/>
            <person name="Mavromatis K."/>
            <person name="Markowitz V."/>
            <person name="Palaniappan K."/>
            <person name="Ivanova N."/>
            <person name="Schaumberg A."/>
            <person name="Pati A."/>
            <person name="Liolios K."/>
            <person name="Nordberg H.P."/>
            <person name="Cantor M.N."/>
            <person name="Hua S.X."/>
            <person name="Woyke T."/>
        </authorList>
    </citation>
    <scope>NUCLEOTIDE SEQUENCE [LARGE SCALE GENOMIC DNA]</scope>
    <source>
        <strain evidence="2 3">ARh 1</strain>
    </source>
</reference>
<feature type="transmembrane region" description="Helical" evidence="1">
    <location>
        <begin position="41"/>
        <end position="61"/>
    </location>
</feature>
<gene>
    <name evidence="2" type="ORF">THITH_10275</name>
</gene>
<dbReference type="Proteomes" id="UP000005289">
    <property type="component" value="Chromosome"/>
</dbReference>
<dbReference type="KEGG" id="tti:THITH_10275"/>
<evidence type="ECO:0000256" key="1">
    <source>
        <dbReference type="SAM" id="Phobius"/>
    </source>
</evidence>
<dbReference type="EMBL" id="CP007029">
    <property type="protein sequence ID" value="AHF00142.1"/>
    <property type="molecule type" value="Genomic_DNA"/>
</dbReference>